<dbReference type="Proteomes" id="UP001151760">
    <property type="component" value="Unassembled WGS sequence"/>
</dbReference>
<feature type="domain" description="Transposase (putative) gypsy type" evidence="1">
    <location>
        <begin position="11"/>
        <end position="72"/>
    </location>
</feature>
<accession>A0ABQ5GNP2</accession>
<gene>
    <name evidence="2" type="ORF">Tco_1043995</name>
</gene>
<dbReference type="PANTHER" id="PTHR31099:SF41">
    <property type="entry name" value="TRANSPOSASE (PUTATIVE), GYPSY TYPE-RELATED"/>
    <property type="match status" value="1"/>
</dbReference>
<dbReference type="InterPro" id="IPR007321">
    <property type="entry name" value="Transposase_28"/>
</dbReference>
<name>A0ABQ5GNP2_9ASTR</name>
<dbReference type="Pfam" id="PF04195">
    <property type="entry name" value="Transposase_28"/>
    <property type="match status" value="1"/>
</dbReference>
<reference evidence="2" key="2">
    <citation type="submission" date="2022-01" db="EMBL/GenBank/DDBJ databases">
        <authorList>
            <person name="Yamashiro T."/>
            <person name="Shiraishi A."/>
            <person name="Satake H."/>
            <person name="Nakayama K."/>
        </authorList>
    </citation>
    <scope>NUCLEOTIDE SEQUENCE</scope>
</reference>
<dbReference type="PANTHER" id="PTHR31099">
    <property type="entry name" value="OS06G0165300 PROTEIN"/>
    <property type="match status" value="1"/>
</dbReference>
<evidence type="ECO:0000313" key="2">
    <source>
        <dbReference type="EMBL" id="GJT77270.1"/>
    </source>
</evidence>
<comment type="caution">
    <text evidence="2">The sequence shown here is derived from an EMBL/GenBank/DDBJ whole genome shotgun (WGS) entry which is preliminary data.</text>
</comment>
<evidence type="ECO:0000313" key="3">
    <source>
        <dbReference type="Proteomes" id="UP001151760"/>
    </source>
</evidence>
<protein>
    <recommendedName>
        <fullName evidence="1">Transposase (putative) gypsy type domain-containing protein</fullName>
    </recommendedName>
</protein>
<organism evidence="2 3">
    <name type="scientific">Tanacetum coccineum</name>
    <dbReference type="NCBI Taxonomy" id="301880"/>
    <lineage>
        <taxon>Eukaryota</taxon>
        <taxon>Viridiplantae</taxon>
        <taxon>Streptophyta</taxon>
        <taxon>Embryophyta</taxon>
        <taxon>Tracheophyta</taxon>
        <taxon>Spermatophyta</taxon>
        <taxon>Magnoliopsida</taxon>
        <taxon>eudicotyledons</taxon>
        <taxon>Gunneridae</taxon>
        <taxon>Pentapetalae</taxon>
        <taxon>asterids</taxon>
        <taxon>campanulids</taxon>
        <taxon>Asterales</taxon>
        <taxon>Asteraceae</taxon>
        <taxon>Asteroideae</taxon>
        <taxon>Anthemideae</taxon>
        <taxon>Anthemidinae</taxon>
        <taxon>Tanacetum</taxon>
    </lineage>
</organism>
<proteinExistence type="predicted"/>
<reference evidence="2" key="1">
    <citation type="journal article" date="2022" name="Int. J. Mol. Sci.">
        <title>Draft Genome of Tanacetum Coccineum: Genomic Comparison of Closely Related Tanacetum-Family Plants.</title>
        <authorList>
            <person name="Yamashiro T."/>
            <person name="Shiraishi A."/>
            <person name="Nakayama K."/>
            <person name="Satake H."/>
        </authorList>
    </citation>
    <scope>NUCLEOTIDE SEQUENCE</scope>
</reference>
<sequence length="230" mass="27100">MPTRKIGVYIRFFEFANFRLPLSTFLVNVLRHYRINLSQLSVIAAAKVSHFEILCRVHGIEPTVGLFRCFYVNSKNKGWMSFSKRPDSDAVCYTKPLDSLKRWNDHFFWVNSFACPASFLWHTDKNVSRDPFPKSAEFSADDYAVLVAHPAPFQKFPEPFLCLIGMSQYILEIRYWTRGKLTPLYIEKFKQIIQLHKGFKIHEINETRSSIECLRVVIVPTRLEWKIKWN</sequence>
<evidence type="ECO:0000259" key="1">
    <source>
        <dbReference type="Pfam" id="PF04195"/>
    </source>
</evidence>
<keyword evidence="3" id="KW-1185">Reference proteome</keyword>
<dbReference type="EMBL" id="BQNB010018697">
    <property type="protein sequence ID" value="GJT77270.1"/>
    <property type="molecule type" value="Genomic_DNA"/>
</dbReference>